<dbReference type="InterPro" id="IPR036264">
    <property type="entry name" value="Bact_exopeptidase_dim_dom"/>
</dbReference>
<name>A0A261UU90_9BORD</name>
<dbReference type="Proteomes" id="UP000216885">
    <property type="component" value="Unassembled WGS sequence"/>
</dbReference>
<dbReference type="SUPFAM" id="SSF53187">
    <property type="entry name" value="Zn-dependent exopeptidases"/>
    <property type="match status" value="1"/>
</dbReference>
<feature type="binding site" evidence="3">
    <location>
        <position position="395"/>
    </location>
    <ligand>
        <name>Zn(2+)</name>
        <dbReference type="ChEBI" id="CHEBI:29105"/>
        <label>2</label>
    </ligand>
</feature>
<feature type="binding site" evidence="3">
    <location>
        <position position="96"/>
    </location>
    <ligand>
        <name>Zn(2+)</name>
        <dbReference type="ChEBI" id="CHEBI:29105"/>
        <label>2</label>
    </ligand>
</feature>
<keyword evidence="3" id="KW-0862">Zinc</keyword>
<organism evidence="4 5">
    <name type="scientific">Bordetella genomosp. 4</name>
    <dbReference type="NCBI Taxonomy" id="463044"/>
    <lineage>
        <taxon>Bacteria</taxon>
        <taxon>Pseudomonadati</taxon>
        <taxon>Pseudomonadota</taxon>
        <taxon>Betaproteobacteria</taxon>
        <taxon>Burkholderiales</taxon>
        <taxon>Alcaligenaceae</taxon>
        <taxon>Bordetella</taxon>
    </lineage>
</organism>
<dbReference type="AlphaFoldDB" id="A0A261UU90"/>
<dbReference type="RefSeq" id="WP_094837238.1">
    <property type="nucleotide sequence ID" value="NZ_NEVQ01000003.1"/>
</dbReference>
<comment type="similarity">
    <text evidence="1">Belongs to the peptidase M20 family.</text>
</comment>
<reference evidence="4 5" key="1">
    <citation type="submission" date="2017-05" db="EMBL/GenBank/DDBJ databases">
        <title>Complete and WGS of Bordetella genogroups.</title>
        <authorList>
            <person name="Spilker T."/>
            <person name="LiPuma J."/>
        </authorList>
    </citation>
    <scope>NUCLEOTIDE SEQUENCE [LARGE SCALE GENOMIC DNA]</scope>
    <source>
        <strain evidence="4 5">AU9919</strain>
    </source>
</reference>
<feature type="binding site" evidence="3">
    <location>
        <position position="96"/>
    </location>
    <ligand>
        <name>Zn(2+)</name>
        <dbReference type="ChEBI" id="CHEBI:29105"/>
        <label>1</label>
    </ligand>
</feature>
<dbReference type="PANTHER" id="PTHR32494">
    <property type="entry name" value="ALLANTOATE DEIMINASE-RELATED"/>
    <property type="match status" value="1"/>
</dbReference>
<comment type="cofactor">
    <cofactor evidence="3">
        <name>Zn(2+)</name>
        <dbReference type="ChEBI" id="CHEBI:29105"/>
    </cofactor>
    <text evidence="3">Binds 2 Zn(2+) ions per subunit.</text>
</comment>
<keyword evidence="3" id="KW-0479">Metal-binding</keyword>
<feature type="binding site" evidence="3">
    <location>
        <position position="130"/>
    </location>
    <ligand>
        <name>Zn(2+)</name>
        <dbReference type="ChEBI" id="CHEBI:29105"/>
        <label>2</label>
    </ligand>
</feature>
<dbReference type="EMBL" id="NEVQ01000003">
    <property type="protein sequence ID" value="OZI64830.1"/>
    <property type="molecule type" value="Genomic_DNA"/>
</dbReference>
<dbReference type="GO" id="GO:0016813">
    <property type="term" value="F:hydrolase activity, acting on carbon-nitrogen (but not peptide) bonds, in linear amidines"/>
    <property type="evidence" value="ECO:0007669"/>
    <property type="project" value="InterPro"/>
</dbReference>
<feature type="binding site" evidence="3">
    <location>
        <position position="85"/>
    </location>
    <ligand>
        <name>Zn(2+)</name>
        <dbReference type="ChEBI" id="CHEBI:29105"/>
        <label>1</label>
    </ligand>
</feature>
<dbReference type="Pfam" id="PF01546">
    <property type="entry name" value="Peptidase_M20"/>
    <property type="match status" value="1"/>
</dbReference>
<evidence type="ECO:0000256" key="1">
    <source>
        <dbReference type="ARBA" id="ARBA00006153"/>
    </source>
</evidence>
<feature type="binding site" evidence="3">
    <location>
        <position position="197"/>
    </location>
    <ligand>
        <name>Zn(2+)</name>
        <dbReference type="ChEBI" id="CHEBI:29105"/>
        <label>1</label>
    </ligand>
</feature>
<dbReference type="Gene3D" id="3.40.630.10">
    <property type="entry name" value="Zn peptidases"/>
    <property type="match status" value="1"/>
</dbReference>
<dbReference type="SUPFAM" id="SSF55031">
    <property type="entry name" value="Bacterial exopeptidase dimerisation domain"/>
    <property type="match status" value="1"/>
</dbReference>
<dbReference type="InterPro" id="IPR002933">
    <property type="entry name" value="Peptidase_M20"/>
</dbReference>
<dbReference type="Gene3D" id="3.30.70.360">
    <property type="match status" value="1"/>
</dbReference>
<keyword evidence="2 4" id="KW-0378">Hydrolase</keyword>
<dbReference type="PIRSF" id="PIRSF001235">
    <property type="entry name" value="Amidase_carbamoylase"/>
    <property type="match status" value="1"/>
</dbReference>
<gene>
    <name evidence="4" type="ORF">CAL20_04085</name>
</gene>
<protein>
    <submittedName>
        <fullName evidence="4">Zn-dependent hydrolase</fullName>
    </submittedName>
</protein>
<sequence length="431" mass="47139">MTTSRTSPLLRDLAQTILAEIREATRDGLGVTRESYGAGEEAALRILERHAERLGLAYERDGAQNLWMWLPQDQRPDPFVTIGSHVDSVPQGGNFDGLAGVVSGMLVLSSLRGHHEDAPPVRVLALRGEESAWYGKAYMGSLALLGRLPASALNMPHRGGQGTLGDAMARSGVDIEAVRRAEPMIDPARMGAYLELHIEQGPVMVARQWPVAAVTGIRGNIRHNHVRCVGETGHSGAVPRWLRKDALLAVAELLSRMDEHWRVLLQMGMDLVMTSGICSTPQQSHAVSVIPGEVQLSFEVRSQDTQTLERFYTLMRDECRAIEESRGVRFEFDERLFTEPATMDPAWIAKLESAAAQTGMTLERIPSGAGHDASVFANAGIPSAMVFIRNANGSHNPHEAMDIEDFLLGTDLLHRALNGTIPPRQSVQVTN</sequence>
<dbReference type="PANTHER" id="PTHR32494:SF5">
    <property type="entry name" value="ALLANTOATE AMIDOHYDROLASE"/>
    <property type="match status" value="1"/>
</dbReference>
<proteinExistence type="inferred from homology"/>
<dbReference type="GO" id="GO:0046872">
    <property type="term" value="F:metal ion binding"/>
    <property type="evidence" value="ECO:0007669"/>
    <property type="project" value="UniProtKB-KW"/>
</dbReference>
<keyword evidence="5" id="KW-1185">Reference proteome</keyword>
<evidence type="ECO:0000313" key="5">
    <source>
        <dbReference type="Proteomes" id="UP000216885"/>
    </source>
</evidence>
<evidence type="ECO:0000313" key="4">
    <source>
        <dbReference type="EMBL" id="OZI64830.1"/>
    </source>
</evidence>
<evidence type="ECO:0000256" key="3">
    <source>
        <dbReference type="PIRSR" id="PIRSR001235-1"/>
    </source>
</evidence>
<accession>A0A261UU90</accession>
<evidence type="ECO:0000256" key="2">
    <source>
        <dbReference type="ARBA" id="ARBA00022801"/>
    </source>
</evidence>
<dbReference type="InterPro" id="IPR010158">
    <property type="entry name" value="Amidase_Cbmase"/>
</dbReference>
<dbReference type="NCBIfam" id="TIGR01879">
    <property type="entry name" value="hydantase"/>
    <property type="match status" value="1"/>
</dbReference>
<comment type="caution">
    <text evidence="4">The sequence shown here is derived from an EMBL/GenBank/DDBJ whole genome shotgun (WGS) entry which is preliminary data.</text>
</comment>